<dbReference type="EMBL" id="AUZZ01000737">
    <property type="protein sequence ID" value="EQD66841.1"/>
    <property type="molecule type" value="Genomic_DNA"/>
</dbReference>
<gene>
    <name evidence="1" type="ORF">B2A_00973</name>
</gene>
<accession>T1B1W4</accession>
<reference evidence="1" key="2">
    <citation type="journal article" date="2014" name="ISME J.">
        <title>Microbial stratification in low pH oxic and suboxic macroscopic growths along an acid mine drainage.</title>
        <authorList>
            <person name="Mendez-Garcia C."/>
            <person name="Mesa V."/>
            <person name="Sprenger R.R."/>
            <person name="Richter M."/>
            <person name="Diez M.S."/>
            <person name="Solano J."/>
            <person name="Bargiela R."/>
            <person name="Golyshina O.V."/>
            <person name="Manteca A."/>
            <person name="Ramos J.L."/>
            <person name="Gallego J.R."/>
            <person name="Llorente I."/>
            <person name="Martins Dos Santos V.A."/>
            <person name="Jensen O.N."/>
            <person name="Pelaez A.I."/>
            <person name="Sanchez J."/>
            <person name="Ferrer M."/>
        </authorList>
    </citation>
    <scope>NUCLEOTIDE SEQUENCE</scope>
</reference>
<dbReference type="AlphaFoldDB" id="T1B1W4"/>
<sequence>QYLHRSSERYRNAVRRKIAAYHLHIQLGLIAQGLLQYLSIKHPREVWTSFGSWLRTICPGLCPSELVVAAAMRNALPEYLADSPKTSQLQKFLRSRIDPELSEPLRLAG</sequence>
<proteinExistence type="predicted"/>
<protein>
    <submittedName>
        <fullName evidence="1">Uncharacterized protein</fullName>
    </submittedName>
</protein>
<feature type="non-terminal residue" evidence="1">
    <location>
        <position position="1"/>
    </location>
</feature>
<name>T1B1W4_9ZZZZ</name>
<organism evidence="1">
    <name type="scientific">mine drainage metagenome</name>
    <dbReference type="NCBI Taxonomy" id="410659"/>
    <lineage>
        <taxon>unclassified sequences</taxon>
        <taxon>metagenomes</taxon>
        <taxon>ecological metagenomes</taxon>
    </lineage>
</organism>
<evidence type="ECO:0000313" key="1">
    <source>
        <dbReference type="EMBL" id="EQD66841.1"/>
    </source>
</evidence>
<reference evidence="1" key="1">
    <citation type="submission" date="2013-08" db="EMBL/GenBank/DDBJ databases">
        <authorList>
            <person name="Mendez C."/>
            <person name="Richter M."/>
            <person name="Ferrer M."/>
            <person name="Sanchez J."/>
        </authorList>
    </citation>
    <scope>NUCLEOTIDE SEQUENCE</scope>
</reference>
<comment type="caution">
    <text evidence="1">The sequence shown here is derived from an EMBL/GenBank/DDBJ whole genome shotgun (WGS) entry which is preliminary data.</text>
</comment>